<dbReference type="PANTHER" id="PTHR40266">
    <property type="entry name" value="TOXIN HIGB-1"/>
    <property type="match status" value="1"/>
</dbReference>
<comment type="caution">
    <text evidence="1">The sequence shown here is derived from an EMBL/GenBank/DDBJ whole genome shotgun (WGS) entry which is preliminary data.</text>
</comment>
<organism evidence="1 2">
    <name type="scientific">Zwartia hollandica</name>
    <dbReference type="NCBI Taxonomy" id="324606"/>
    <lineage>
        <taxon>Bacteria</taxon>
        <taxon>Pseudomonadati</taxon>
        <taxon>Pseudomonadota</taxon>
        <taxon>Betaproteobacteria</taxon>
        <taxon>Burkholderiales</taxon>
        <taxon>Alcaligenaceae</taxon>
        <taxon>Zwartia</taxon>
    </lineage>
</organism>
<evidence type="ECO:0000313" key="1">
    <source>
        <dbReference type="EMBL" id="MBZ1351133.1"/>
    </source>
</evidence>
<keyword evidence="2" id="KW-1185">Reference proteome</keyword>
<dbReference type="Pfam" id="PF05015">
    <property type="entry name" value="HigB-like_toxin"/>
    <property type="match status" value="1"/>
</dbReference>
<sequence>MIKSFIHKGLESFFETGNKSGIQAVHASRLSRMLARLDQSTAANDMNLPGWKLHPLKGRDLKKHFSVSVSGNWRMTFAFEKTHAVLVNYQDYH</sequence>
<gene>
    <name evidence="1" type="ORF">KZZ10_10795</name>
</gene>
<reference evidence="1" key="1">
    <citation type="submission" date="2021-07" db="EMBL/GenBank/DDBJ databases">
        <title>New genus and species of the family Alcaligenaceae.</title>
        <authorList>
            <person name="Hahn M.W."/>
        </authorList>
    </citation>
    <scope>NUCLEOTIDE SEQUENCE</scope>
    <source>
        <strain evidence="1">LF4-65</strain>
    </source>
</reference>
<accession>A0A953NAW0</accession>
<dbReference type="EMBL" id="JAHXRI010000010">
    <property type="protein sequence ID" value="MBZ1351133.1"/>
    <property type="molecule type" value="Genomic_DNA"/>
</dbReference>
<dbReference type="Gene3D" id="3.30.2310.20">
    <property type="entry name" value="RelE-like"/>
    <property type="match status" value="1"/>
</dbReference>
<dbReference type="PANTHER" id="PTHR40266:SF2">
    <property type="entry name" value="TOXIN HIGB-1"/>
    <property type="match status" value="1"/>
</dbReference>
<evidence type="ECO:0000313" key="2">
    <source>
        <dbReference type="Proteomes" id="UP000739565"/>
    </source>
</evidence>
<dbReference type="RefSeq" id="WP_259661551.1">
    <property type="nucleotide sequence ID" value="NZ_JAHXRI010000010.1"/>
</dbReference>
<dbReference type="SUPFAM" id="SSF143011">
    <property type="entry name" value="RelE-like"/>
    <property type="match status" value="1"/>
</dbReference>
<dbReference type="InterPro" id="IPR007711">
    <property type="entry name" value="HigB-1"/>
</dbReference>
<dbReference type="AlphaFoldDB" id="A0A953NAW0"/>
<proteinExistence type="predicted"/>
<name>A0A953NAW0_9BURK</name>
<dbReference type="InterPro" id="IPR035093">
    <property type="entry name" value="RelE/ParE_toxin_dom_sf"/>
</dbReference>
<protein>
    <submittedName>
        <fullName evidence="1">Type II toxin-antitoxin system RelE/ParE family toxin</fullName>
    </submittedName>
</protein>
<dbReference type="Proteomes" id="UP000739565">
    <property type="component" value="Unassembled WGS sequence"/>
</dbReference>